<dbReference type="SUPFAM" id="SSF56784">
    <property type="entry name" value="HAD-like"/>
    <property type="match status" value="1"/>
</dbReference>
<evidence type="ECO:0000313" key="3">
    <source>
        <dbReference type="EMBL" id="CCA72064.1"/>
    </source>
</evidence>
<evidence type="ECO:0000256" key="1">
    <source>
        <dbReference type="SAM" id="MobiDB-lite"/>
    </source>
</evidence>
<dbReference type="STRING" id="1109443.G4TL81"/>
<dbReference type="OrthoDB" id="2117591at2759"/>
<keyword evidence="4" id="KW-1185">Reference proteome</keyword>
<feature type="compositionally biased region" description="Low complexity" evidence="1">
    <location>
        <begin position="531"/>
        <end position="553"/>
    </location>
</feature>
<dbReference type="HOGENOM" id="CLU_017236_0_0_1"/>
<dbReference type="GO" id="GO:0030479">
    <property type="term" value="C:actin cortical patch"/>
    <property type="evidence" value="ECO:0007669"/>
    <property type="project" value="TreeGrafter"/>
</dbReference>
<dbReference type="FunCoup" id="G4TL81">
    <property type="interactions" value="7"/>
</dbReference>
<reference evidence="3 4" key="1">
    <citation type="journal article" date="2011" name="PLoS Pathog.">
        <title>Endophytic Life Strategies Decoded by Genome and Transcriptome Analyses of the Mutualistic Root Symbiont Piriformospora indica.</title>
        <authorList>
            <person name="Zuccaro A."/>
            <person name="Lahrmann U."/>
            <person name="Guldener U."/>
            <person name="Langen G."/>
            <person name="Pfiffi S."/>
            <person name="Biedenkopf D."/>
            <person name="Wong P."/>
            <person name="Samans B."/>
            <person name="Grimm C."/>
            <person name="Basiewicz M."/>
            <person name="Murat C."/>
            <person name="Martin F."/>
            <person name="Kogel K.H."/>
        </authorList>
    </citation>
    <scope>NUCLEOTIDE SEQUENCE [LARGE SCALE GENOMIC DNA]</scope>
    <source>
        <strain evidence="3 4">DSM 11827</strain>
    </source>
</reference>
<dbReference type="OMA" id="QSWKEWA"/>
<dbReference type="AlphaFoldDB" id="G4TL81"/>
<dbReference type="Pfam" id="PF09949">
    <property type="entry name" value="APP1_cat"/>
    <property type="match status" value="1"/>
</dbReference>
<dbReference type="PANTHER" id="PTHR28208:SF3">
    <property type="entry name" value="PHOSPHATIDATE PHOSPHATASE APP1"/>
    <property type="match status" value="1"/>
</dbReference>
<evidence type="ECO:0000259" key="2">
    <source>
        <dbReference type="Pfam" id="PF09949"/>
    </source>
</evidence>
<feature type="domain" description="Phosphatidate phosphatase APP1 catalytic" evidence="2">
    <location>
        <begin position="352"/>
        <end position="503"/>
    </location>
</feature>
<dbReference type="InterPro" id="IPR036412">
    <property type="entry name" value="HAD-like_sf"/>
</dbReference>
<dbReference type="EMBL" id="CAFZ01000146">
    <property type="protein sequence ID" value="CCA72064.1"/>
    <property type="molecule type" value="Genomic_DNA"/>
</dbReference>
<protein>
    <recommendedName>
        <fullName evidence="2">Phosphatidate phosphatase APP1 catalytic domain-containing protein</fullName>
    </recommendedName>
</protein>
<dbReference type="InterPro" id="IPR019236">
    <property type="entry name" value="APP1_cat"/>
</dbReference>
<accession>G4TL81</accession>
<comment type="caution">
    <text evidence="3">The sequence shown here is derived from an EMBL/GenBank/DDBJ whole genome shotgun (WGS) entry which is preliminary data.</text>
</comment>
<sequence length="666" mass="74454">MQERGRNFKAFAGSQLTRLASSNAVNRAYELGVRVKDAAVQASQSSVPTSGGQPQSWKEWALQKIPTRGPTNPGVETVYLFPGWATRKSTNKDAGFTLCVHISGFASSLRPPESATRSQKAFMALARRMAALPPLPIDQQPTVIPPSQIPLSPSMQDLLRSEKAPEELEAEELQALNAELDEMPPELRPTLSRESAASSNVNVSSIPLEQLRRMHDNLDRRLQPFWSSSIPNRQVILSIFASTEEEKGDSIETTSFTPLEDDRQPLFKIQTSTDAQGTFSQVISIPYETICTNPYSLGIAFGGYEAEPRLIVQAELKPPPMPAPSSQQDEGYFTPPKMITTHIAIPISNQQIRVISDIDDTIKIADVLSGVKKIFHNVFVTALEDLIVPGMNKFYQKLYARGVRFHYVSNSPYGLLPIITEFLQVAELPQGSLRLRFYGGRSLFGGLWEPAGERKRGGVEHVLNSFHDSKFFLIGDTGEQDLELYCDLARERPDQIIGIFLRDVVPVVDLLGAPMTEEPASIDPQPLPAWTSNPSTSTTPRSSSLQQQRQNSLPYTPRSRSGTDPRRPQLQASPSFQQQPRQQPPMQLPPSFIDDEPLIPGRDVYSQANQDQMKMSPTERRRFDLDQRIARARQSIPRHIVLRVFRNAEENEEDAFAIIDSLMSRR</sequence>
<proteinExistence type="predicted"/>
<dbReference type="Proteomes" id="UP000007148">
    <property type="component" value="Unassembled WGS sequence"/>
</dbReference>
<gene>
    <name evidence="3" type="ORF">PIIN_06000</name>
</gene>
<feature type="compositionally biased region" description="Low complexity" evidence="1">
    <location>
        <begin position="571"/>
        <end position="581"/>
    </location>
</feature>
<dbReference type="InterPro" id="IPR052935">
    <property type="entry name" value="Mg2+_PAP"/>
</dbReference>
<organism evidence="3 4">
    <name type="scientific">Serendipita indica (strain DSM 11827)</name>
    <name type="common">Root endophyte fungus</name>
    <name type="synonym">Piriformospora indica</name>
    <dbReference type="NCBI Taxonomy" id="1109443"/>
    <lineage>
        <taxon>Eukaryota</taxon>
        <taxon>Fungi</taxon>
        <taxon>Dikarya</taxon>
        <taxon>Basidiomycota</taxon>
        <taxon>Agaricomycotina</taxon>
        <taxon>Agaricomycetes</taxon>
        <taxon>Sebacinales</taxon>
        <taxon>Serendipitaceae</taxon>
        <taxon>Serendipita</taxon>
    </lineage>
</organism>
<feature type="region of interest" description="Disordered" evidence="1">
    <location>
        <begin position="517"/>
        <end position="602"/>
    </location>
</feature>
<dbReference type="InParanoid" id="G4TL81"/>
<dbReference type="GO" id="GO:0008195">
    <property type="term" value="F:phosphatidate phosphatase activity"/>
    <property type="evidence" value="ECO:0007669"/>
    <property type="project" value="InterPro"/>
</dbReference>
<evidence type="ECO:0000313" key="4">
    <source>
        <dbReference type="Proteomes" id="UP000007148"/>
    </source>
</evidence>
<name>G4TL81_SERID</name>
<dbReference type="PANTHER" id="PTHR28208">
    <property type="entry name" value="PHOSPHATIDATE PHOSPHATASE APP1"/>
    <property type="match status" value="1"/>
</dbReference>
<dbReference type="eggNOG" id="ENOG502QT5E">
    <property type="taxonomic scope" value="Eukaryota"/>
</dbReference>